<feature type="region of interest" description="Disordered" evidence="1">
    <location>
        <begin position="770"/>
        <end position="801"/>
    </location>
</feature>
<gene>
    <name evidence="4" type="primary">pglZ</name>
    <name evidence="4" type="ORF">M1E25_15335</name>
</gene>
<sequence>MTRIPPLVLAGTIEALLDTHGAAERDRRLVIVHGRYPATEPREFTVSIGDRPRRVRVSDQGSVLGITEAWHEHRRTAGNDDLLVVTTGVPDDQIGWDLRGHALRRRTVTVENAEIVKQRFGASDLDPRMYRERWLLQALLDAEPNDGGWPRTGTVLTRDAAIRALTVARLGLGQGDDAGRRPGADTAVDADALLAWSRTPAGPTRFTELAAAERAELKKWLGETAGAAVPVLMSLVESGRGNDAMALGLLGAVMSDPAADSDTVLAVGGLFGHVRRTDLMAFSSAVAGTLTRWIGEARTSPDAGRRVLSVVERADHLADRAGLTRALSSSAFLPSGFDVRLRRTAQAWRQSAEDAERALGELRDHALAVLHTDRTDTAAMAVRIARWLSTSSSRQVASVADGVRTHLAEWGWVDRALTVLWAGDPGGDPATGQEYRALHDLARARRDALDEQFAVKLAAWTRTASAQTPGGCLPVENVLTEAAAPLCAEGRAPLVLLLDGMSSAVAAQFGEEAEREGWTEAVPESPAGRAPSRLAAVSMLPSVTRVSRASLLAGKPVTGGQSVESAGFAAYWKQRRREGVLFHKAAIGGTAGHRLSEELVAALVSDAVVGVVLNTIDDALDHGQQGERTRWRIGDVSYLRELLDAARGFGRPVLIVADHGHVPERGTSDGPARVTGAESSRWRTGTAGEGEVELSGPRVLEGGGTIVAPWREGIRYTPRKAGYHGGASLAEVTVPLLVLLPSPQDIPKGWEALPRERAVPPWWSPKAAVDDTETEAAAVTGHPAAPPAPRRKSTRSRPQENTEGLFAEAEITAPPEPQHVPEKVTLGAAVCAGEVYLAQKEYVRRPPDAKVVASVIDALAAAGGTLSPAALVSAISATDRIKRNVDGFITTLQRLLNVEGYPVLGLVDSGHTVQLDVRLLREQFLLEGPRS</sequence>
<evidence type="ECO:0000313" key="4">
    <source>
        <dbReference type="EMBL" id="MCM2578708.1"/>
    </source>
</evidence>
<evidence type="ECO:0000256" key="1">
    <source>
        <dbReference type="SAM" id="MobiDB-lite"/>
    </source>
</evidence>
<dbReference type="InterPro" id="IPR058882">
    <property type="entry name" value="PglZ_C"/>
</dbReference>
<feature type="region of interest" description="Disordered" evidence="1">
    <location>
        <begin position="662"/>
        <end position="697"/>
    </location>
</feature>
<keyword evidence="5" id="KW-1185">Reference proteome</keyword>
<evidence type="ECO:0000259" key="3">
    <source>
        <dbReference type="Pfam" id="PF25863"/>
    </source>
</evidence>
<dbReference type="Pfam" id="PF25861">
    <property type="entry name" value="PglZ_2nd"/>
    <property type="match status" value="1"/>
</dbReference>
<dbReference type="Pfam" id="PF25863">
    <property type="entry name" value="PglZ_C"/>
    <property type="match status" value="1"/>
</dbReference>
<dbReference type="RefSeq" id="WP_251415648.1">
    <property type="nucleotide sequence ID" value="NZ_JAMQGM010000031.1"/>
</dbReference>
<protein>
    <submittedName>
        <fullName evidence="4">BREX-2 system phosphatase PglZ</fullName>
    </submittedName>
</protein>
<evidence type="ECO:0000259" key="2">
    <source>
        <dbReference type="Pfam" id="PF25861"/>
    </source>
</evidence>
<dbReference type="Proteomes" id="UP001167160">
    <property type="component" value="Unassembled WGS sequence"/>
</dbReference>
<proteinExistence type="predicted"/>
<organism evidence="4 5">
    <name type="scientific">Streptomyces meridianus</name>
    <dbReference type="NCBI Taxonomy" id="2938945"/>
    <lineage>
        <taxon>Bacteria</taxon>
        <taxon>Bacillati</taxon>
        <taxon>Actinomycetota</taxon>
        <taxon>Actinomycetes</taxon>
        <taxon>Kitasatosporales</taxon>
        <taxon>Streptomycetaceae</taxon>
        <taxon>Streptomyces</taxon>
    </lineage>
</organism>
<feature type="domain" description="Alkaline phosphatase-like protein PglZ second" evidence="2">
    <location>
        <begin position="189"/>
        <end position="331"/>
    </location>
</feature>
<comment type="caution">
    <text evidence="4">The sequence shown here is derived from an EMBL/GenBank/DDBJ whole genome shotgun (WGS) entry which is preliminary data.</text>
</comment>
<dbReference type="NCBIfam" id="NF033446">
    <property type="entry name" value="BREX_PglZ_2"/>
    <property type="match status" value="1"/>
</dbReference>
<dbReference type="InterPro" id="IPR058881">
    <property type="entry name" value="PglZ_2nd"/>
</dbReference>
<evidence type="ECO:0000313" key="5">
    <source>
        <dbReference type="Proteomes" id="UP001167160"/>
    </source>
</evidence>
<name>A0ABT0X857_9ACTN</name>
<dbReference type="Pfam" id="PF08665">
    <property type="entry name" value="PglZ"/>
    <property type="match status" value="1"/>
</dbReference>
<reference evidence="4" key="1">
    <citation type="journal article" date="2023" name="Int. J. Syst. Evol. Microbiol.">
        <title>Streptomyces meridianus sp. nov. isolated from brackish water of the Tagus estuary in Alcochete, Portugal.</title>
        <authorList>
            <person name="Santos J.D.N."/>
            <person name="Klimek D."/>
            <person name="Calusinska M."/>
            <person name="Lobo Da Cunha A."/>
            <person name="Catita J."/>
            <person name="Goncalves H."/>
            <person name="Gonzalez I."/>
            <person name="Reyes F."/>
            <person name="Lage O.M."/>
        </authorList>
    </citation>
    <scope>NUCLEOTIDE SEQUENCE</scope>
    <source>
        <strain evidence="4">MTZ3.1</strain>
    </source>
</reference>
<feature type="domain" description="Alkaline phosphatase-like protein PglZ C-terminal" evidence="3">
    <location>
        <begin position="823"/>
        <end position="924"/>
    </location>
</feature>
<dbReference type="InterPro" id="IPR047992">
    <property type="entry name" value="BREX_PglZ"/>
</dbReference>
<accession>A0ABT0X857</accession>
<dbReference type="EMBL" id="JAMQGM010000031">
    <property type="protein sequence ID" value="MCM2578708.1"/>
    <property type="molecule type" value="Genomic_DNA"/>
</dbReference>